<name>A0A9J6CZN4_RHIMP</name>
<protein>
    <submittedName>
        <fullName evidence="1">Uncharacterized protein</fullName>
    </submittedName>
</protein>
<gene>
    <name evidence="1" type="ORF">HPB51_027620</name>
</gene>
<organism evidence="1 2">
    <name type="scientific">Rhipicephalus microplus</name>
    <name type="common">Cattle tick</name>
    <name type="synonym">Boophilus microplus</name>
    <dbReference type="NCBI Taxonomy" id="6941"/>
    <lineage>
        <taxon>Eukaryota</taxon>
        <taxon>Metazoa</taxon>
        <taxon>Ecdysozoa</taxon>
        <taxon>Arthropoda</taxon>
        <taxon>Chelicerata</taxon>
        <taxon>Arachnida</taxon>
        <taxon>Acari</taxon>
        <taxon>Parasitiformes</taxon>
        <taxon>Ixodida</taxon>
        <taxon>Ixodoidea</taxon>
        <taxon>Ixodidae</taxon>
        <taxon>Rhipicephalinae</taxon>
        <taxon>Rhipicephalus</taxon>
        <taxon>Boophilus</taxon>
    </lineage>
</organism>
<reference evidence="1" key="1">
    <citation type="journal article" date="2020" name="Cell">
        <title>Large-Scale Comparative Analyses of Tick Genomes Elucidate Their Genetic Diversity and Vector Capacities.</title>
        <authorList>
            <consortium name="Tick Genome and Microbiome Consortium (TIGMIC)"/>
            <person name="Jia N."/>
            <person name="Wang J."/>
            <person name="Shi W."/>
            <person name="Du L."/>
            <person name="Sun Y."/>
            <person name="Zhan W."/>
            <person name="Jiang J.F."/>
            <person name="Wang Q."/>
            <person name="Zhang B."/>
            <person name="Ji P."/>
            <person name="Bell-Sakyi L."/>
            <person name="Cui X.M."/>
            <person name="Yuan T.T."/>
            <person name="Jiang B.G."/>
            <person name="Yang W.F."/>
            <person name="Lam T.T."/>
            <person name="Chang Q.C."/>
            <person name="Ding S.J."/>
            <person name="Wang X.J."/>
            <person name="Zhu J.G."/>
            <person name="Ruan X.D."/>
            <person name="Zhao L."/>
            <person name="Wei J.T."/>
            <person name="Ye R.Z."/>
            <person name="Que T.C."/>
            <person name="Du C.H."/>
            <person name="Zhou Y.H."/>
            <person name="Cheng J.X."/>
            <person name="Dai P.F."/>
            <person name="Guo W.B."/>
            <person name="Han X.H."/>
            <person name="Huang E.J."/>
            <person name="Li L.F."/>
            <person name="Wei W."/>
            <person name="Gao Y.C."/>
            <person name="Liu J.Z."/>
            <person name="Shao H.Z."/>
            <person name="Wang X."/>
            <person name="Wang C.C."/>
            <person name="Yang T.C."/>
            <person name="Huo Q.B."/>
            <person name="Li W."/>
            <person name="Chen H.Y."/>
            <person name="Chen S.E."/>
            <person name="Zhou L.G."/>
            <person name="Ni X.B."/>
            <person name="Tian J.H."/>
            <person name="Sheng Y."/>
            <person name="Liu T."/>
            <person name="Pan Y.S."/>
            <person name="Xia L.Y."/>
            <person name="Li J."/>
            <person name="Zhao F."/>
            <person name="Cao W.C."/>
        </authorList>
    </citation>
    <scope>NUCLEOTIDE SEQUENCE</scope>
    <source>
        <strain evidence="1">Rmic-2018</strain>
    </source>
</reference>
<comment type="caution">
    <text evidence="1">The sequence shown here is derived from an EMBL/GenBank/DDBJ whole genome shotgun (WGS) entry which is preliminary data.</text>
</comment>
<reference evidence="1" key="2">
    <citation type="submission" date="2021-09" db="EMBL/GenBank/DDBJ databases">
        <authorList>
            <person name="Jia N."/>
            <person name="Wang J."/>
            <person name="Shi W."/>
            <person name="Du L."/>
            <person name="Sun Y."/>
            <person name="Zhan W."/>
            <person name="Jiang J."/>
            <person name="Wang Q."/>
            <person name="Zhang B."/>
            <person name="Ji P."/>
            <person name="Sakyi L.B."/>
            <person name="Cui X."/>
            <person name="Yuan T."/>
            <person name="Jiang B."/>
            <person name="Yang W."/>
            <person name="Lam T.T.-Y."/>
            <person name="Chang Q."/>
            <person name="Ding S."/>
            <person name="Wang X."/>
            <person name="Zhu J."/>
            <person name="Ruan X."/>
            <person name="Zhao L."/>
            <person name="Wei J."/>
            <person name="Que T."/>
            <person name="Du C."/>
            <person name="Cheng J."/>
            <person name="Dai P."/>
            <person name="Han X."/>
            <person name="Huang E."/>
            <person name="Gao Y."/>
            <person name="Liu J."/>
            <person name="Shao H."/>
            <person name="Ye R."/>
            <person name="Li L."/>
            <person name="Wei W."/>
            <person name="Wang X."/>
            <person name="Wang C."/>
            <person name="Huo Q."/>
            <person name="Li W."/>
            <person name="Guo W."/>
            <person name="Chen H."/>
            <person name="Chen S."/>
            <person name="Zhou L."/>
            <person name="Zhou L."/>
            <person name="Ni X."/>
            <person name="Tian J."/>
            <person name="Zhou Y."/>
            <person name="Sheng Y."/>
            <person name="Liu T."/>
            <person name="Pan Y."/>
            <person name="Xia L."/>
            <person name="Li J."/>
            <person name="Zhao F."/>
            <person name="Cao W."/>
        </authorList>
    </citation>
    <scope>NUCLEOTIDE SEQUENCE</scope>
    <source>
        <strain evidence="1">Rmic-2018</strain>
        <tissue evidence="1">Larvae</tissue>
    </source>
</reference>
<dbReference type="Proteomes" id="UP000821866">
    <property type="component" value="Unassembled WGS sequence"/>
</dbReference>
<accession>A0A9J6CZN4</accession>
<keyword evidence="2" id="KW-1185">Reference proteome</keyword>
<sequence>MWSPQKGSSAPRCETIASGHFRLTGTGSACWVACTCSSFGHYMEIEKRFDSIWGIRNKFKRYWQQDVWNRLFSNLLNNPSCSELPDLMPFVLEIKSLLRYKSCAHSVVVEALRTKNF</sequence>
<dbReference type="Gene3D" id="1.10.510.10">
    <property type="entry name" value="Transferase(Phosphotransferase) domain 1"/>
    <property type="match status" value="1"/>
</dbReference>
<dbReference type="VEuPathDB" id="VectorBase:LOC119185307"/>
<proteinExistence type="predicted"/>
<evidence type="ECO:0000313" key="2">
    <source>
        <dbReference type="Proteomes" id="UP000821866"/>
    </source>
</evidence>
<dbReference type="AlphaFoldDB" id="A0A9J6CZN4"/>
<evidence type="ECO:0000313" key="1">
    <source>
        <dbReference type="EMBL" id="KAH7964140.1"/>
    </source>
</evidence>
<dbReference type="EMBL" id="JABSTU010004201">
    <property type="protein sequence ID" value="KAH7964140.1"/>
    <property type="molecule type" value="Genomic_DNA"/>
</dbReference>